<protein>
    <submittedName>
        <fullName evidence="1">Uncharacterized protein</fullName>
    </submittedName>
</protein>
<organism evidence="1 2">
    <name type="scientific">Termitidicoccus mucosus</name>
    <dbReference type="NCBI Taxonomy" id="1184151"/>
    <lineage>
        <taxon>Bacteria</taxon>
        <taxon>Pseudomonadati</taxon>
        <taxon>Verrucomicrobiota</taxon>
        <taxon>Opitutia</taxon>
        <taxon>Opitutales</taxon>
        <taxon>Opitutaceae</taxon>
        <taxon>Termitidicoccus</taxon>
    </lineage>
</organism>
<dbReference type="EMBL" id="LRRQ01000076">
    <property type="protein sequence ID" value="OAM89962.1"/>
    <property type="molecule type" value="Genomic_DNA"/>
</dbReference>
<dbReference type="Proteomes" id="UP000078486">
    <property type="component" value="Unassembled WGS sequence"/>
</dbReference>
<evidence type="ECO:0000313" key="2">
    <source>
        <dbReference type="Proteomes" id="UP000078486"/>
    </source>
</evidence>
<reference evidence="1 2" key="1">
    <citation type="submission" date="2016-01" db="EMBL/GenBank/DDBJ databases">
        <title>High potential of lignocellulose degradation of a new Verrucomicrobia species.</title>
        <authorList>
            <person name="Wang Y."/>
            <person name="Shi Y."/>
            <person name="Qiu Z."/>
            <person name="Liu S."/>
            <person name="Yang H."/>
        </authorList>
    </citation>
    <scope>NUCLEOTIDE SEQUENCE [LARGE SCALE GENOMIC DNA]</scope>
    <source>
        <strain evidence="1 2">TSB47</strain>
    </source>
</reference>
<comment type="caution">
    <text evidence="1">The sequence shown here is derived from an EMBL/GenBank/DDBJ whole genome shotgun (WGS) entry which is preliminary data.</text>
</comment>
<evidence type="ECO:0000313" key="1">
    <source>
        <dbReference type="EMBL" id="OAM89962.1"/>
    </source>
</evidence>
<accession>A0A178IJ86</accession>
<keyword evidence="2" id="KW-1185">Reference proteome</keyword>
<gene>
    <name evidence="1" type="ORF">AW736_11700</name>
</gene>
<name>A0A178IJ86_9BACT</name>
<sequence>MEAITKESTKVFRSVFLEIQNIAHSRHPNFSPHLSPADKKAPFLKGLLHVCESCERLIFF</sequence>
<dbReference type="AlphaFoldDB" id="A0A178IJ86"/>
<proteinExistence type="predicted"/>